<dbReference type="Proteomes" id="UP000001231">
    <property type="component" value="Chromosome"/>
</dbReference>
<name>C7RAQ5_KANKD</name>
<dbReference type="STRING" id="523791.Kkor_0927"/>
<dbReference type="InParanoid" id="C7RAQ5"/>
<keyword evidence="2" id="KW-1185">Reference proteome</keyword>
<accession>C7RAQ5</accession>
<dbReference type="KEGG" id="kko:Kkor_0927"/>
<dbReference type="SUPFAM" id="SSF52540">
    <property type="entry name" value="P-loop containing nucleoside triphosphate hydrolases"/>
    <property type="match status" value="1"/>
</dbReference>
<evidence type="ECO:0000313" key="2">
    <source>
        <dbReference type="Proteomes" id="UP000001231"/>
    </source>
</evidence>
<dbReference type="RefSeq" id="WP_012800861.1">
    <property type="nucleotide sequence ID" value="NC_013166.1"/>
</dbReference>
<dbReference type="EMBL" id="CP001707">
    <property type="protein sequence ID" value="ACV26347.1"/>
    <property type="molecule type" value="Genomic_DNA"/>
</dbReference>
<dbReference type="OrthoDB" id="9815894at2"/>
<evidence type="ECO:0008006" key="3">
    <source>
        <dbReference type="Google" id="ProtNLM"/>
    </source>
</evidence>
<organism evidence="1 2">
    <name type="scientific">Kangiella koreensis (strain DSM 16069 / JCM 12317 / KCTC 12182 / SW-125)</name>
    <dbReference type="NCBI Taxonomy" id="523791"/>
    <lineage>
        <taxon>Bacteria</taxon>
        <taxon>Pseudomonadati</taxon>
        <taxon>Pseudomonadota</taxon>
        <taxon>Gammaproteobacteria</taxon>
        <taxon>Kangiellales</taxon>
        <taxon>Kangiellaceae</taxon>
        <taxon>Kangiella</taxon>
    </lineage>
</organism>
<dbReference type="Pfam" id="PF13469">
    <property type="entry name" value="Sulfotransfer_3"/>
    <property type="match status" value="1"/>
</dbReference>
<proteinExistence type="predicted"/>
<dbReference type="Gene3D" id="3.40.50.300">
    <property type="entry name" value="P-loop containing nucleotide triphosphate hydrolases"/>
    <property type="match status" value="1"/>
</dbReference>
<reference evidence="1 2" key="1">
    <citation type="journal article" date="2009" name="Stand. Genomic Sci.">
        <title>Complete genome sequence of Kangiella koreensis type strain (SW-125).</title>
        <authorList>
            <person name="Han C."/>
            <person name="Sikorski J."/>
            <person name="Lapidus A."/>
            <person name="Nolan M."/>
            <person name="Glavina Del Rio T."/>
            <person name="Tice H."/>
            <person name="Cheng J.F."/>
            <person name="Lucas S."/>
            <person name="Chen F."/>
            <person name="Copeland A."/>
            <person name="Ivanova N."/>
            <person name="Mavromatis K."/>
            <person name="Ovchinnikova G."/>
            <person name="Pati A."/>
            <person name="Bruce D."/>
            <person name="Goodwin L."/>
            <person name="Pitluck S."/>
            <person name="Chen A."/>
            <person name="Palaniappan K."/>
            <person name="Land M."/>
            <person name="Hauser L."/>
            <person name="Chang Y.J."/>
            <person name="Jeffries C.D."/>
            <person name="Chain P."/>
            <person name="Saunders E."/>
            <person name="Brettin T."/>
            <person name="Goker M."/>
            <person name="Tindall B.J."/>
            <person name="Bristow J."/>
            <person name="Eisen J.A."/>
            <person name="Markowitz V."/>
            <person name="Hugenholtz P."/>
            <person name="Kyrpides N.C."/>
            <person name="Klenk H.P."/>
            <person name="Detter J.C."/>
        </authorList>
    </citation>
    <scope>NUCLEOTIDE SEQUENCE [LARGE SCALE GENOMIC DNA]</scope>
    <source>
        <strain evidence="2">DSM 16069 / KCTC 12182 / SW-125</strain>
    </source>
</reference>
<dbReference type="InterPro" id="IPR027417">
    <property type="entry name" value="P-loop_NTPase"/>
</dbReference>
<gene>
    <name evidence="1" type="ordered locus">Kkor_0927</name>
</gene>
<protein>
    <recommendedName>
        <fullName evidence="3">Sulfotransferase</fullName>
    </recommendedName>
</protein>
<dbReference type="HOGENOM" id="CLU_868121_0_0_6"/>
<sequence>MIFIVGYSRSGTKMMNKVLTKLGITSFIPELHFFEQLYSFGNSEAERNQVLSQFQRKQLIEKLTDIVKRVGDRFDDGRSVEKVLKEFRVEAEELEQPDALRIYRVLTGKLSSPLEVDPTPRNAYYMVEIAEEIPDSRFIYMIRDPRDCILSQRDKWKNYFYNKKRYFEAFRLWVNYNPWLMSRFWRSSYQQLVKSRQKLESRLLCVHYESITDAPESLIPHLERFTGQESISKDMSFIRRGNSQKWKKQLSSLQACMIQRHLGNEIQSEGYEMVDYSWPIRLLSYGLTVFYTVKLPFAFLVNISRLGNLGSMIKRRLLGR</sequence>
<evidence type="ECO:0000313" key="1">
    <source>
        <dbReference type="EMBL" id="ACV26347.1"/>
    </source>
</evidence>
<dbReference type="AlphaFoldDB" id="C7RAQ5"/>